<dbReference type="GeneID" id="14887538"/>
<gene>
    <name evidence="1" type="ORF">EIN_335510</name>
</gene>
<sequence>MRINFKVKCKVKPVHIKLCGVNATVGPVTVNFSKENAVTTVDTIHVTYESLNSENCLQTHDIFSSKASQNIQTQQQEPVVKYTSNISESGKHSSVIVNTPIFTFSPQLFKALMNKIKAFKTLLLLLDLLFQMYSNMCDSLDDFLTSEDTPTIDFSFEIFSKEWMVSVVDKLWEERFSLSGDTSLYYSVDSFSNSKIRLVLMNYQISSVMHRLMKLPHLLLPTTTIIVLNKPKNELKWDLDIQNDNLSVVLTSSDICIVKQFWTELIDREEMKESTGMYTMKKYKIERRGCVERKKRKEWFKEVRIKTLIEIVIQKDVNEGDRWWSYPLFKFYLDDLDITQIKNDKVENVYSGGLKVTLQNYSADLDRWISVIEPSVFVLGNTPTHRPKLFTSEFDINVFPSLVKECSDFLICCDNTPSTQGRYDESNDITFENQTPLDIELSSCNQSFKIAAYASGTIMLDHTLLISVKNFAEIKIAFATCEAPLMRGERYCGSLLFVVHFGKIVMSSSLNVFNHTSDRLDLIFKSRTNPNPCLLSLSKFEQKSFHPVLTTIPLYFDSHNKAIEITERIQRQFVGRVFSEHFVMKNNHYTLLAVNTKHNKSMMTTLHIFNSFQFINNTPYHLTLILIADALKQKAQIKANDITTFPLLPQIIKFKLEGPDNLALYEEIPEPLKDPCVFICNDVVNQDVVYDISDSVKGKLTTLDNTLSFEIFMTGFVRNLTPLPLPINSIDVPNLKRQFPIARYFKIHTKQLDFDSFEKTDLEIQTRTEKHHYIVTVEDTHLDSSFSQHEVECPICGITKVVTVRPKFLVKNKTKFTFEYVTEENKEMRIALEPNDQHEVFYTQILVYLHNVPRLINLDETISGDVFFDGILKIDTRAERSGNYVTEIKGCAAPVMRIENELDVPLHFHQKGCKVSFEVPSLHGQVIAWEHLGKEKILVVNGGEVCPYKMTDQNFSVKDPRTKEEKTLRVEFISERGICMRICMSRNIEENNEEKNHMECTMMVIGVSLYDANLDEVLFFNGYGVTAIYSDKEESEFEICCDYFQIDNVSAHYDDVCTLVRADEDHLDWTEDPTQKMIHFSGRFKVLGNYKIYLRFLTFNMQSLRVESDTNSINEVLKVIRQYQVLEKVNKKSEQSPSLELIANYLCINPVNLHIKISGKSVDNPVHPIFKKLSSVSAIDLNVSTSKFDVNENALTIKELINNYKETILKEYGMGRILKMLLGLYTPSPILPLGAVIFRISNSSTFEGGKYLPYYVLKSSGESPIQTSGRLGIRVVKCLETCVEDFDIDQMKDRRKPGRRGLVDLFNLHRELGVSLCGQISGFKEFVGLVNRKGEHLIALWSVNGSAIQSIKYEKVGICLTLGDKSQYIAEGFSKSRINDVKEMIQKEGIKIETILFG</sequence>
<name>L7FM25_ENTIV</name>
<accession>L7FM25</accession>
<proteinExistence type="predicted"/>
<dbReference type="EMBL" id="KB206750">
    <property type="protein sequence ID" value="ELP88569.1"/>
    <property type="molecule type" value="Genomic_DNA"/>
</dbReference>
<dbReference type="VEuPathDB" id="AmoebaDB:EIN_335510"/>
<protein>
    <submittedName>
        <fullName evidence="1">Uncharacterized protein</fullName>
    </submittedName>
</protein>
<dbReference type="RefSeq" id="XP_004255340.1">
    <property type="nucleotide sequence ID" value="XM_004255292.1"/>
</dbReference>
<evidence type="ECO:0000313" key="1">
    <source>
        <dbReference type="EMBL" id="ELP88569.1"/>
    </source>
</evidence>
<dbReference type="Proteomes" id="UP000014680">
    <property type="component" value="Unassembled WGS sequence"/>
</dbReference>
<dbReference type="OrthoDB" id="26842at2759"/>
<organism evidence="1 2">
    <name type="scientific">Entamoeba invadens IP1</name>
    <dbReference type="NCBI Taxonomy" id="370355"/>
    <lineage>
        <taxon>Eukaryota</taxon>
        <taxon>Amoebozoa</taxon>
        <taxon>Evosea</taxon>
        <taxon>Archamoebae</taxon>
        <taxon>Mastigamoebida</taxon>
        <taxon>Entamoebidae</taxon>
        <taxon>Entamoeba</taxon>
    </lineage>
</organism>
<keyword evidence="2" id="KW-1185">Reference proteome</keyword>
<reference evidence="1 2" key="1">
    <citation type="submission" date="2012-10" db="EMBL/GenBank/DDBJ databases">
        <authorList>
            <person name="Zafar N."/>
            <person name="Inman J."/>
            <person name="Hall N."/>
            <person name="Lorenzi H."/>
            <person name="Caler E."/>
        </authorList>
    </citation>
    <scope>NUCLEOTIDE SEQUENCE [LARGE SCALE GENOMIC DNA]</scope>
    <source>
        <strain evidence="1 2">IP1</strain>
    </source>
</reference>
<evidence type="ECO:0000313" key="2">
    <source>
        <dbReference type="Proteomes" id="UP000014680"/>
    </source>
</evidence>
<dbReference type="OMA" id="WLDVFQL"/>
<dbReference type="KEGG" id="eiv:EIN_335510"/>